<evidence type="ECO:0000313" key="2">
    <source>
        <dbReference type="Proteomes" id="UP000034156"/>
    </source>
</evidence>
<dbReference type="PATRIC" id="fig|44574.3.peg.1203"/>
<organism evidence="1 2">
    <name type="scientific">Nitrosomonas communis</name>
    <dbReference type="NCBI Taxonomy" id="44574"/>
    <lineage>
        <taxon>Bacteria</taxon>
        <taxon>Pseudomonadati</taxon>
        <taxon>Pseudomonadota</taxon>
        <taxon>Betaproteobacteria</taxon>
        <taxon>Nitrosomonadales</taxon>
        <taxon>Nitrosomonadaceae</taxon>
        <taxon>Nitrosomonas</taxon>
    </lineage>
</organism>
<gene>
    <name evidence="1" type="ORF">AAW31_04975</name>
</gene>
<sequence length="564" mass="63010">MAVISGILGSGLLVLVEPAPLSISLDQLNAPQQSPVAQAAAPALVGVMIDQLPVSPEPKSAIAGKFAASFKDDYYNRIHIQPASIDLGNVISQKIIQVEVWNAYFAANLLSSIDTNAGTGISFTGPQPEPTSFNALEPRIYTLAVEVAGPPLINTTYTLNFAAESPTLVVVGRRVILLFAGINWDNGVLERYSFLTNIITSWDGSEQRVKLRATPRREIEAHLQVFGLDFVRKLQSTLFGWQSRSYLIPFWPDYTLLSAELPAGSTVIPNIPTADSEFITGGVALLFNSIDNNESVQLKEVQSNQLILDLPTQQTWPAGTKIYSAKFARIASQQTVTRPTRHMLDMQAKFIVTDNSGLTEAEGKTLYKGYPVLLDIPNEVEVLSEDLMRPLLEFEADTVNPVVDDPIGYTTIVRRMDWLLKSRKERAEFRKWLYARAGRWKPFWMPSWNEDFKLKTTLAGTDTKLVVEFAFYERFVPATSMRNALMIELFNSTRIFKDILSVDEISETEENVFIHSPVGFDIQPQDVKRISYLNLSRLDADTVEIFHETDTISRVSALIRTVVQ</sequence>
<evidence type="ECO:0008006" key="3">
    <source>
        <dbReference type="Google" id="ProtNLM"/>
    </source>
</evidence>
<proteinExistence type="predicted"/>
<dbReference type="KEGG" id="nco:AAW31_04975"/>
<keyword evidence="2" id="KW-1185">Reference proteome</keyword>
<dbReference type="AlphaFoldDB" id="A0A0F7KCL2"/>
<name>A0A0F7KCL2_9PROT</name>
<reference evidence="1 2" key="2">
    <citation type="journal article" date="2016" name="Genome Announc.">
        <title>Genome Sequence of Nitrosomonas communis Strain Nm2, a Mesophilic Ammonia-Oxidizing Bacterium Isolated from Mediterranean Soil.</title>
        <authorList>
            <person name="Kozlowski J.A."/>
            <person name="Kits K.D."/>
            <person name="Stein L.Y."/>
        </authorList>
    </citation>
    <scope>NUCLEOTIDE SEQUENCE [LARGE SCALE GENOMIC DNA]</scope>
    <source>
        <strain evidence="1 2">Nm2</strain>
    </source>
</reference>
<reference evidence="2" key="1">
    <citation type="submission" date="2015-05" db="EMBL/GenBank/DDBJ databases">
        <title>Draft genome of Nitrosomonas communis strain Nm2.</title>
        <authorList>
            <person name="Kozlowski J.A."/>
            <person name="Kits K.D."/>
            <person name="Stein L.Y."/>
        </authorList>
    </citation>
    <scope>NUCLEOTIDE SEQUENCE [LARGE SCALE GENOMIC DNA]</scope>
    <source>
        <strain evidence="2">Nm2</strain>
    </source>
</reference>
<dbReference type="EMBL" id="CP011451">
    <property type="protein sequence ID" value="AKH37301.1"/>
    <property type="molecule type" value="Genomic_DNA"/>
</dbReference>
<evidence type="ECO:0000313" key="1">
    <source>
        <dbReference type="EMBL" id="AKH37301.1"/>
    </source>
</evidence>
<dbReference type="Proteomes" id="UP000034156">
    <property type="component" value="Chromosome"/>
</dbReference>
<protein>
    <recommendedName>
        <fullName evidence="3">Virion structural protein</fullName>
    </recommendedName>
</protein>
<accession>A0A0F7KCL2</accession>